<evidence type="ECO:0000256" key="3">
    <source>
        <dbReference type="ARBA" id="ARBA00004273"/>
    </source>
</evidence>
<dbReference type="GO" id="GO:0030247">
    <property type="term" value="F:polysaccharide binding"/>
    <property type="evidence" value="ECO:0007669"/>
    <property type="project" value="InterPro"/>
</dbReference>
<dbReference type="InterPro" id="IPR001881">
    <property type="entry name" value="EGF-like_Ca-bd_dom"/>
</dbReference>
<feature type="domain" description="EGF-like calcium-binding" evidence="14">
    <location>
        <begin position="461"/>
        <end position="499"/>
    </location>
</feature>
<evidence type="ECO:0000256" key="5">
    <source>
        <dbReference type="ARBA" id="ARBA00022692"/>
    </source>
</evidence>
<dbReference type="SMART" id="SM00181">
    <property type="entry name" value="EGF"/>
    <property type="match status" value="3"/>
</dbReference>
<dbReference type="Proteomes" id="UP000007015">
    <property type="component" value="Chromosome 3"/>
</dbReference>
<feature type="signal peptide" evidence="13">
    <location>
        <begin position="1"/>
        <end position="19"/>
    </location>
</feature>
<evidence type="ECO:0000256" key="11">
    <source>
        <dbReference type="ARBA" id="ARBA00023157"/>
    </source>
</evidence>
<evidence type="ECO:0000256" key="9">
    <source>
        <dbReference type="ARBA" id="ARBA00023128"/>
    </source>
</evidence>
<dbReference type="Pfam" id="PF13947">
    <property type="entry name" value="GUB_WAK_bind"/>
    <property type="match status" value="2"/>
</dbReference>
<dbReference type="AlphaFoldDB" id="B8AN69"/>
<keyword evidence="5" id="KW-0812">Transmembrane</keyword>
<evidence type="ECO:0000256" key="2">
    <source>
        <dbReference type="ARBA" id="ARBA00004167"/>
    </source>
</evidence>
<sequence>MQLVLLWIIASTVMLVASGAPPPTAASLAPCPKTCGEVNIWYPYGIGPGCFRQGFELTCDTTSKPLKLFLRNTNTQVISLYPSGTVLASIMYTIPMIHGVDTYNLSWDSPGRNLNVETYNYLAFLGCGIGVYLFHPDTGNLVGHCTIKCASMEEMHMATEGGICNGMGCFTVTFPVLFRGFRVTIVKSNETIPQPFDNITIKAFLTFRPYIFSIADLLSNKINASTVGASMAYLSTVIADEPNCPTARLDNKTQFACGSNNCIDVANGGYSCACPGNSDDGNPYLLDDCKQEFNPTPKKNCSRSCGSTNIPFPFGLEPGCFAKRRFQLSCASNRTLIGRPPAKYEVTNISLDEGLLYVNKLSEFEDANTKYLSVYYGGSGYFGQQLIYGLEKSDLSEEYGVWKWSVTNLTCEDAKSKSAYACVSTNSECLDVTHGKLYIGYRCKCSLGFEGNPYVQNGCTDIDECSIPNYCNGTCYNFKGSYICCPHGMSYDRVRRQCTSNKRQNIVLGRPRPVPAHSLARPISFQPKRCGEATNPSSSLLRFFPHLPLLRRSRLLSFLSRNPPLPPSHGGLTRERRPGRGSGPSARAHPAPPPAVSPPTKSGIPPRYDLDAKWDACLDLSIRRVAYSTLGGTFAGLLLFRSPTTRWASVALGAGVGIGAAYTECSYLFNGAPPKWSPKVSTVPSAHSELLLDLTIFLSWLYVVQLSTLGVSGKEMYLILDQNRLLVKFICHFNFITHSRHYMFATACCIFMKSFMNAWVELLTISDCPKARN</sequence>
<dbReference type="OMA" id="IADERNC"/>
<dbReference type="CDD" id="cd00054">
    <property type="entry name" value="EGF_CA"/>
    <property type="match status" value="1"/>
</dbReference>
<evidence type="ECO:0000256" key="10">
    <source>
        <dbReference type="ARBA" id="ARBA00023136"/>
    </source>
</evidence>
<feature type="domain" description="EGF-like" evidence="15">
    <location>
        <begin position="410"/>
        <end position="460"/>
    </location>
</feature>
<dbReference type="Pfam" id="PF04418">
    <property type="entry name" value="DUF543"/>
    <property type="match status" value="1"/>
</dbReference>
<dbReference type="FunFam" id="2.10.25.10:FF:000583">
    <property type="entry name" value="Os02g0633066 protein"/>
    <property type="match status" value="1"/>
</dbReference>
<reference evidence="16 17" key="1">
    <citation type="journal article" date="2005" name="PLoS Biol.">
        <title>The genomes of Oryza sativa: a history of duplications.</title>
        <authorList>
            <person name="Yu J."/>
            <person name="Wang J."/>
            <person name="Lin W."/>
            <person name="Li S."/>
            <person name="Li H."/>
            <person name="Zhou J."/>
            <person name="Ni P."/>
            <person name="Dong W."/>
            <person name="Hu S."/>
            <person name="Zeng C."/>
            <person name="Zhang J."/>
            <person name="Zhang Y."/>
            <person name="Li R."/>
            <person name="Xu Z."/>
            <person name="Li S."/>
            <person name="Li X."/>
            <person name="Zheng H."/>
            <person name="Cong L."/>
            <person name="Lin L."/>
            <person name="Yin J."/>
            <person name="Geng J."/>
            <person name="Li G."/>
            <person name="Shi J."/>
            <person name="Liu J."/>
            <person name="Lv H."/>
            <person name="Li J."/>
            <person name="Wang J."/>
            <person name="Deng Y."/>
            <person name="Ran L."/>
            <person name="Shi X."/>
            <person name="Wang X."/>
            <person name="Wu Q."/>
            <person name="Li C."/>
            <person name="Ren X."/>
            <person name="Wang J."/>
            <person name="Wang X."/>
            <person name="Li D."/>
            <person name="Liu D."/>
            <person name="Zhang X."/>
            <person name="Ji Z."/>
            <person name="Zhao W."/>
            <person name="Sun Y."/>
            <person name="Zhang Z."/>
            <person name="Bao J."/>
            <person name="Han Y."/>
            <person name="Dong L."/>
            <person name="Ji J."/>
            <person name="Chen P."/>
            <person name="Wu S."/>
            <person name="Liu J."/>
            <person name="Xiao Y."/>
            <person name="Bu D."/>
            <person name="Tan J."/>
            <person name="Yang L."/>
            <person name="Ye C."/>
            <person name="Zhang J."/>
            <person name="Xu J."/>
            <person name="Zhou Y."/>
            <person name="Yu Y."/>
            <person name="Zhang B."/>
            <person name="Zhuang S."/>
            <person name="Wei H."/>
            <person name="Liu B."/>
            <person name="Lei M."/>
            <person name="Yu H."/>
            <person name="Li Y."/>
            <person name="Xu H."/>
            <person name="Wei S."/>
            <person name="He X."/>
            <person name="Fang L."/>
            <person name="Zhang Z."/>
            <person name="Zhang Y."/>
            <person name="Huang X."/>
            <person name="Su Z."/>
            <person name="Tong W."/>
            <person name="Li J."/>
            <person name="Tong Z."/>
            <person name="Li S."/>
            <person name="Ye J."/>
            <person name="Wang L."/>
            <person name="Fang L."/>
            <person name="Lei T."/>
            <person name="Chen C."/>
            <person name="Chen H."/>
            <person name="Xu Z."/>
            <person name="Li H."/>
            <person name="Huang H."/>
            <person name="Zhang F."/>
            <person name="Xu H."/>
            <person name="Li N."/>
            <person name="Zhao C."/>
            <person name="Li S."/>
            <person name="Dong L."/>
            <person name="Huang Y."/>
            <person name="Li L."/>
            <person name="Xi Y."/>
            <person name="Qi Q."/>
            <person name="Li W."/>
            <person name="Zhang B."/>
            <person name="Hu W."/>
            <person name="Zhang Y."/>
            <person name="Tian X."/>
            <person name="Jiao Y."/>
            <person name="Liang X."/>
            <person name="Jin J."/>
            <person name="Gao L."/>
            <person name="Zheng W."/>
            <person name="Hao B."/>
            <person name="Liu S."/>
            <person name="Wang W."/>
            <person name="Yuan L."/>
            <person name="Cao M."/>
            <person name="McDermott J."/>
            <person name="Samudrala R."/>
            <person name="Wang J."/>
            <person name="Wong G.K."/>
            <person name="Yang H."/>
        </authorList>
    </citation>
    <scope>NUCLEOTIDE SEQUENCE [LARGE SCALE GENOMIC DNA]</scope>
    <source>
        <strain evidence="17">cv. 93-11</strain>
    </source>
</reference>
<dbReference type="GO" id="GO:0061617">
    <property type="term" value="C:MICOS complex"/>
    <property type="evidence" value="ECO:0007669"/>
    <property type="project" value="InterPro"/>
</dbReference>
<dbReference type="InterPro" id="IPR018097">
    <property type="entry name" value="EGF_Ca-bd_CS"/>
</dbReference>
<evidence type="ECO:0000256" key="8">
    <source>
        <dbReference type="ARBA" id="ARBA00022989"/>
    </source>
</evidence>
<dbReference type="GO" id="GO:0005509">
    <property type="term" value="F:calcium ion binding"/>
    <property type="evidence" value="ECO:0007669"/>
    <property type="project" value="InterPro"/>
</dbReference>
<keyword evidence="7" id="KW-0999">Mitochondrion inner membrane</keyword>
<dbReference type="STRING" id="39946.B8AN69"/>
<feature type="region of interest" description="Disordered" evidence="12">
    <location>
        <begin position="561"/>
        <end position="602"/>
    </location>
</feature>
<dbReference type="PANTHER" id="PTHR33491">
    <property type="entry name" value="OSJNBA0016N04.9 PROTEIN"/>
    <property type="match status" value="1"/>
</dbReference>
<dbReference type="SMART" id="SM00179">
    <property type="entry name" value="EGF_CA"/>
    <property type="match status" value="1"/>
</dbReference>
<keyword evidence="17" id="KW-1185">Reference proteome</keyword>
<dbReference type="InterPro" id="IPR000742">
    <property type="entry name" value="EGF"/>
</dbReference>
<evidence type="ECO:0000259" key="14">
    <source>
        <dbReference type="SMART" id="SM00179"/>
    </source>
</evidence>
<evidence type="ECO:0000256" key="12">
    <source>
        <dbReference type="SAM" id="MobiDB-lite"/>
    </source>
</evidence>
<dbReference type="HOGENOM" id="CLU_361857_0_0_1"/>
<dbReference type="Gramene" id="BGIOSGA009475-TA">
    <property type="protein sequence ID" value="BGIOSGA009475-PA"/>
    <property type="gene ID" value="BGIOSGA009475"/>
</dbReference>
<evidence type="ECO:0000313" key="17">
    <source>
        <dbReference type="Proteomes" id="UP000007015"/>
    </source>
</evidence>
<keyword evidence="10" id="KW-0472">Membrane</keyword>
<feature type="domain" description="EGF-like" evidence="15">
    <location>
        <begin position="243"/>
        <end position="290"/>
    </location>
</feature>
<feature type="domain" description="EGF-like" evidence="15">
    <location>
        <begin position="464"/>
        <end position="499"/>
    </location>
</feature>
<accession>B8AN69</accession>
<comment type="subcellular location">
    <subcellularLocation>
        <location evidence="2">Membrane</location>
        <topology evidence="2">Single-pass membrane protein</topology>
    </subcellularLocation>
    <subcellularLocation>
        <location evidence="3">Mitochondrion inner membrane</location>
    </subcellularLocation>
</comment>
<evidence type="ECO:0000256" key="6">
    <source>
        <dbReference type="ARBA" id="ARBA00022729"/>
    </source>
</evidence>
<name>B8AN69_ORYSI</name>
<keyword evidence="8" id="KW-1133">Transmembrane helix</keyword>
<evidence type="ECO:0000256" key="7">
    <source>
        <dbReference type="ARBA" id="ARBA00022792"/>
    </source>
</evidence>
<dbReference type="Gene3D" id="2.10.25.10">
    <property type="entry name" value="Laminin"/>
    <property type="match status" value="1"/>
</dbReference>
<protein>
    <recommendedName>
        <fullName evidence="18">EGF-like domain-containing protein</fullName>
    </recommendedName>
</protein>
<proteinExistence type="inferred from homology"/>
<evidence type="ECO:0000259" key="15">
    <source>
        <dbReference type="SMART" id="SM00181"/>
    </source>
</evidence>
<keyword evidence="6 13" id="KW-0732">Signal</keyword>
<comment type="similarity">
    <text evidence="4">Belongs to the MICOS complex subunit Mic10 family.</text>
</comment>
<evidence type="ECO:0000256" key="1">
    <source>
        <dbReference type="ARBA" id="ARBA00002689"/>
    </source>
</evidence>
<gene>
    <name evidence="16" type="ORF">OsI_14258</name>
</gene>
<dbReference type="EMBL" id="CM000128">
    <property type="protein sequence ID" value="EEC76499.1"/>
    <property type="molecule type" value="Genomic_DNA"/>
</dbReference>
<evidence type="ECO:0008006" key="18">
    <source>
        <dbReference type="Google" id="ProtNLM"/>
    </source>
</evidence>
<dbReference type="InterPro" id="IPR007512">
    <property type="entry name" value="Mic10"/>
</dbReference>
<evidence type="ECO:0000313" key="16">
    <source>
        <dbReference type="EMBL" id="EEC76499.1"/>
    </source>
</evidence>
<evidence type="ECO:0000256" key="4">
    <source>
        <dbReference type="ARBA" id="ARBA00006792"/>
    </source>
</evidence>
<evidence type="ECO:0000256" key="13">
    <source>
        <dbReference type="SAM" id="SignalP"/>
    </source>
</evidence>
<dbReference type="PROSITE" id="PS01187">
    <property type="entry name" value="EGF_CA"/>
    <property type="match status" value="1"/>
</dbReference>
<keyword evidence="11" id="KW-1015">Disulfide bond</keyword>
<feature type="chain" id="PRO_5002864850" description="EGF-like domain-containing protein" evidence="13">
    <location>
        <begin position="20"/>
        <end position="773"/>
    </location>
</feature>
<keyword evidence="9" id="KW-0496">Mitochondrion</keyword>
<comment type="function">
    <text evidence="1">Component of the MICOS complex, a large protein complex of the mitochondrial inner membrane that plays crucial roles in the maintenance of crista junctions, inner membrane architecture, and formation of contact sites to the outer membrane.</text>
</comment>
<organism evidence="16 17">
    <name type="scientific">Oryza sativa subsp. indica</name>
    <name type="common">Rice</name>
    <dbReference type="NCBI Taxonomy" id="39946"/>
    <lineage>
        <taxon>Eukaryota</taxon>
        <taxon>Viridiplantae</taxon>
        <taxon>Streptophyta</taxon>
        <taxon>Embryophyta</taxon>
        <taxon>Tracheophyta</taxon>
        <taxon>Spermatophyta</taxon>
        <taxon>Magnoliopsida</taxon>
        <taxon>Liliopsida</taxon>
        <taxon>Poales</taxon>
        <taxon>Poaceae</taxon>
        <taxon>BOP clade</taxon>
        <taxon>Oryzoideae</taxon>
        <taxon>Oryzeae</taxon>
        <taxon>Oryzinae</taxon>
        <taxon>Oryza</taxon>
        <taxon>Oryza sativa</taxon>
    </lineage>
</organism>
<dbReference type="InterPro" id="IPR025287">
    <property type="entry name" value="WAK_GUB"/>
</dbReference>